<dbReference type="PANTHER" id="PTHR42939">
    <property type="entry name" value="ABC TRANSPORTER ATP-BINDING PROTEIN ALBC-RELATED"/>
    <property type="match status" value="1"/>
</dbReference>
<keyword evidence="3 6" id="KW-0067">ATP-binding</keyword>
<dbReference type="SMART" id="SM00382">
    <property type="entry name" value="AAA"/>
    <property type="match status" value="1"/>
</dbReference>
<evidence type="ECO:0000256" key="1">
    <source>
        <dbReference type="ARBA" id="ARBA00022448"/>
    </source>
</evidence>
<sequence length="351" mass="35662">MRLDGVGRRYGVRGPWVLRDVQLEVPAGALLRIEGTNGSGKSTLLRLLAGIDRPSAGRITGRPRSAYVPERFPAALPFTAVDYLTHLGRIHGLRGPEAGRRGAEWLARFGAAAHARTPLAELSKGTSQKVAVAQALLAEPELLVLDEAWTGLDQGAREVLNRAVAERVADGGTVVFVDHDPQRLAGAADARFRVADGRLLPHEESDPMGDEAPAPGPGVVIEAEGAPGAPLPGGPDGTSAGAPRLPGGTQVVPRPDGTTRLTVPAVHSDAVLRALLTARPPWHIRSVTGAGAGPGAGPGDDAPASAPASNLASAPPPASASTQASEPASAPASTQASEPASASASAPDEAP</sequence>
<dbReference type="Proteomes" id="UP001180551">
    <property type="component" value="Unassembled WGS sequence"/>
</dbReference>
<dbReference type="Gene3D" id="3.40.50.300">
    <property type="entry name" value="P-loop containing nucleotide triphosphate hydrolases"/>
    <property type="match status" value="1"/>
</dbReference>
<protein>
    <submittedName>
        <fullName evidence="6">ABC transporter ATP-binding protein</fullName>
    </submittedName>
</protein>
<feature type="compositionally biased region" description="Low complexity" evidence="4">
    <location>
        <begin position="299"/>
        <end position="351"/>
    </location>
</feature>
<evidence type="ECO:0000256" key="3">
    <source>
        <dbReference type="ARBA" id="ARBA00022840"/>
    </source>
</evidence>
<keyword evidence="1" id="KW-0813">Transport</keyword>
<dbReference type="GO" id="GO:0005524">
    <property type="term" value="F:ATP binding"/>
    <property type="evidence" value="ECO:0007669"/>
    <property type="project" value="UniProtKB-KW"/>
</dbReference>
<dbReference type="InterPro" id="IPR051782">
    <property type="entry name" value="ABC_Transporter_VariousFunc"/>
</dbReference>
<comment type="caution">
    <text evidence="6">The sequence shown here is derived from an EMBL/GenBank/DDBJ whole genome shotgun (WGS) entry which is preliminary data.</text>
</comment>
<feature type="region of interest" description="Disordered" evidence="4">
    <location>
        <begin position="201"/>
        <end position="258"/>
    </location>
</feature>
<accession>A0ABU2T954</accession>
<keyword evidence="2" id="KW-0547">Nucleotide-binding</keyword>
<gene>
    <name evidence="6" type="ORF">RM550_17285</name>
</gene>
<dbReference type="Pfam" id="PF00005">
    <property type="entry name" value="ABC_tran"/>
    <property type="match status" value="1"/>
</dbReference>
<evidence type="ECO:0000256" key="4">
    <source>
        <dbReference type="SAM" id="MobiDB-lite"/>
    </source>
</evidence>
<dbReference type="SUPFAM" id="SSF52540">
    <property type="entry name" value="P-loop containing nucleoside triphosphate hydrolases"/>
    <property type="match status" value="1"/>
</dbReference>
<dbReference type="InterPro" id="IPR003439">
    <property type="entry name" value="ABC_transporter-like_ATP-bd"/>
</dbReference>
<dbReference type="RefSeq" id="WP_311624604.1">
    <property type="nucleotide sequence ID" value="NZ_JAVRFE010000020.1"/>
</dbReference>
<feature type="region of interest" description="Disordered" evidence="4">
    <location>
        <begin position="286"/>
        <end position="351"/>
    </location>
</feature>
<dbReference type="EMBL" id="JAVRFE010000020">
    <property type="protein sequence ID" value="MDT0457470.1"/>
    <property type="molecule type" value="Genomic_DNA"/>
</dbReference>
<feature type="domain" description="ABC transporter" evidence="5">
    <location>
        <begin position="1"/>
        <end position="221"/>
    </location>
</feature>
<organism evidence="6 7">
    <name type="scientific">Streptomyces mooreae</name>
    <dbReference type="NCBI Taxonomy" id="3075523"/>
    <lineage>
        <taxon>Bacteria</taxon>
        <taxon>Bacillati</taxon>
        <taxon>Actinomycetota</taxon>
        <taxon>Actinomycetes</taxon>
        <taxon>Kitasatosporales</taxon>
        <taxon>Streptomycetaceae</taxon>
        <taxon>Streptomyces</taxon>
    </lineage>
</organism>
<dbReference type="PANTHER" id="PTHR42939:SF1">
    <property type="entry name" value="ABC TRANSPORTER ATP-BINDING PROTEIN ALBC-RELATED"/>
    <property type="match status" value="1"/>
</dbReference>
<dbReference type="InterPro" id="IPR003593">
    <property type="entry name" value="AAA+_ATPase"/>
</dbReference>
<proteinExistence type="predicted"/>
<evidence type="ECO:0000256" key="2">
    <source>
        <dbReference type="ARBA" id="ARBA00022741"/>
    </source>
</evidence>
<name>A0ABU2T954_9ACTN</name>
<evidence type="ECO:0000259" key="5">
    <source>
        <dbReference type="PROSITE" id="PS50893"/>
    </source>
</evidence>
<dbReference type="PROSITE" id="PS50893">
    <property type="entry name" value="ABC_TRANSPORTER_2"/>
    <property type="match status" value="1"/>
</dbReference>
<evidence type="ECO:0000313" key="7">
    <source>
        <dbReference type="Proteomes" id="UP001180551"/>
    </source>
</evidence>
<evidence type="ECO:0000313" key="6">
    <source>
        <dbReference type="EMBL" id="MDT0457470.1"/>
    </source>
</evidence>
<dbReference type="InterPro" id="IPR027417">
    <property type="entry name" value="P-loop_NTPase"/>
</dbReference>
<keyword evidence="7" id="KW-1185">Reference proteome</keyword>
<reference evidence="6" key="1">
    <citation type="submission" date="2024-05" db="EMBL/GenBank/DDBJ databases">
        <title>30 novel species of actinomycetes from the DSMZ collection.</title>
        <authorList>
            <person name="Nouioui I."/>
        </authorList>
    </citation>
    <scope>NUCLEOTIDE SEQUENCE</scope>
    <source>
        <strain evidence="6">DSM 41527</strain>
    </source>
</reference>